<feature type="compositionally biased region" description="Low complexity" evidence="1">
    <location>
        <begin position="381"/>
        <end position="390"/>
    </location>
</feature>
<feature type="region of interest" description="Disordered" evidence="1">
    <location>
        <begin position="363"/>
        <end position="397"/>
    </location>
</feature>
<evidence type="ECO:0000313" key="3">
    <source>
        <dbReference type="EMBL" id="KAK1616805.1"/>
    </source>
</evidence>
<evidence type="ECO:0000313" key="4">
    <source>
        <dbReference type="Proteomes" id="UP001231189"/>
    </source>
</evidence>
<feature type="compositionally biased region" description="Polar residues" evidence="1">
    <location>
        <begin position="314"/>
        <end position="323"/>
    </location>
</feature>
<dbReference type="Pfam" id="PF04195">
    <property type="entry name" value="Transposase_28"/>
    <property type="match status" value="1"/>
</dbReference>
<protein>
    <recommendedName>
        <fullName evidence="2">Transposase (putative) gypsy type domain-containing protein</fullName>
    </recommendedName>
</protein>
<comment type="caution">
    <text evidence="3">The sequence shown here is derived from an EMBL/GenBank/DDBJ whole genome shotgun (WGS) entry which is preliminary data.</text>
</comment>
<dbReference type="Proteomes" id="UP001231189">
    <property type="component" value="Unassembled WGS sequence"/>
</dbReference>
<feature type="region of interest" description="Disordered" evidence="1">
    <location>
        <begin position="263"/>
        <end position="339"/>
    </location>
</feature>
<feature type="compositionally biased region" description="Acidic residues" evidence="1">
    <location>
        <begin position="286"/>
        <end position="296"/>
    </location>
</feature>
<feature type="region of interest" description="Disordered" evidence="1">
    <location>
        <begin position="475"/>
        <end position="500"/>
    </location>
</feature>
<accession>A0AAD8VTP3</accession>
<feature type="compositionally biased region" description="Acidic residues" evidence="1">
    <location>
        <begin position="263"/>
        <end position="276"/>
    </location>
</feature>
<dbReference type="PANTHER" id="PTHR33026:SF7">
    <property type="entry name" value="OS03G0100275 PROTEIN"/>
    <property type="match status" value="1"/>
</dbReference>
<evidence type="ECO:0000256" key="1">
    <source>
        <dbReference type="SAM" id="MobiDB-lite"/>
    </source>
</evidence>
<dbReference type="PANTHER" id="PTHR33026">
    <property type="entry name" value="OS06G0360600 PROTEIN"/>
    <property type="match status" value="1"/>
</dbReference>
<evidence type="ECO:0000259" key="2">
    <source>
        <dbReference type="Pfam" id="PF04195"/>
    </source>
</evidence>
<proteinExistence type="predicted"/>
<feature type="compositionally biased region" description="Basic and acidic residues" evidence="1">
    <location>
        <begin position="475"/>
        <end position="488"/>
    </location>
</feature>
<keyword evidence="4" id="KW-1185">Reference proteome</keyword>
<organism evidence="3 4">
    <name type="scientific">Lolium multiflorum</name>
    <name type="common">Italian ryegrass</name>
    <name type="synonym">Lolium perenne subsp. multiflorum</name>
    <dbReference type="NCBI Taxonomy" id="4521"/>
    <lineage>
        <taxon>Eukaryota</taxon>
        <taxon>Viridiplantae</taxon>
        <taxon>Streptophyta</taxon>
        <taxon>Embryophyta</taxon>
        <taxon>Tracheophyta</taxon>
        <taxon>Spermatophyta</taxon>
        <taxon>Magnoliopsida</taxon>
        <taxon>Liliopsida</taxon>
        <taxon>Poales</taxon>
        <taxon>Poaceae</taxon>
        <taxon>BOP clade</taxon>
        <taxon>Pooideae</taxon>
        <taxon>Poodae</taxon>
        <taxon>Poeae</taxon>
        <taxon>Poeae Chloroplast Group 2 (Poeae type)</taxon>
        <taxon>Loliodinae</taxon>
        <taxon>Loliinae</taxon>
        <taxon>Lolium</taxon>
    </lineage>
</organism>
<dbReference type="EMBL" id="JAUUTY010000006">
    <property type="protein sequence ID" value="KAK1616805.1"/>
    <property type="molecule type" value="Genomic_DNA"/>
</dbReference>
<reference evidence="3" key="1">
    <citation type="submission" date="2023-07" db="EMBL/GenBank/DDBJ databases">
        <title>A chromosome-level genome assembly of Lolium multiflorum.</title>
        <authorList>
            <person name="Chen Y."/>
            <person name="Copetti D."/>
            <person name="Kolliker R."/>
            <person name="Studer B."/>
        </authorList>
    </citation>
    <scope>NUCLEOTIDE SEQUENCE</scope>
    <source>
        <strain evidence="3">02402/16</strain>
        <tissue evidence="3">Leaf</tissue>
    </source>
</reference>
<name>A0AAD8VTP3_LOLMU</name>
<feature type="domain" description="Transposase (putative) gypsy type" evidence="2">
    <location>
        <begin position="36"/>
        <end position="81"/>
    </location>
</feature>
<dbReference type="InterPro" id="IPR007321">
    <property type="entry name" value="Transposase_28"/>
</dbReference>
<gene>
    <name evidence="3" type="ORF">QYE76_022322</name>
</gene>
<dbReference type="AlphaFoldDB" id="A0AAD8VTP3"/>
<sequence length="512" mass="56897">MGKKKGASTSDAVSRDWSASAISSRDINKLRNLGFISASEEDIRLPAHEFLRSLLFFYGIQLWQLTPNSILHLSIFITVCGVGFVVRQDVDYLDYPMKESVQGWRNKWFYLRDPAVFGQHPNLPPFKDKLVAKPKKSWQNALSPEERVIADKLFDQVVTLKNTGGLTMCGTEVVSVFLQRRVQPLMSRPHQLWLYTGKDDESRVSSADLSAEDLRDEVRRLTCLNAKDNIVLASARPPYDSQHLPTEVPAVAQCYPPILESGVELEDDNDNSEETEDAQHTLEDSDVREEEAAEDDAFLRSRRRKQVHDEFITTAESSPSGQDNDAVGAAPPPSAKATSTSFFAVEDDLDFSDDDDEVPLAKRAKSSLGRKASAQDPKPSPAKSTPPSRTAMEKIPVSRVIPAGSAPTSSAARDHPIYATVDAVVDFAEQFTRLEADNAQLRKTVKSSADQVLEANRLASDAKKENALLKEEMSKLKQQMKDEQDARGRQYNRYSTPPASGGLYGRRLFACC</sequence>